<reference evidence="1 2" key="1">
    <citation type="submission" date="2024-09" db="EMBL/GenBank/DDBJ databases">
        <title>Rethinking Asexuality: The Enigmatic Case of Functional Sexual Genes in Lepraria (Stereocaulaceae).</title>
        <authorList>
            <person name="Doellman M."/>
            <person name="Sun Y."/>
            <person name="Barcenas-Pena A."/>
            <person name="Lumbsch H.T."/>
            <person name="Grewe F."/>
        </authorList>
    </citation>
    <scope>NUCLEOTIDE SEQUENCE [LARGE SCALE GENOMIC DNA]</scope>
    <source>
        <strain evidence="1 2">Grewe 0041</strain>
    </source>
</reference>
<accession>A0ABR4BE31</accession>
<evidence type="ECO:0000313" key="1">
    <source>
        <dbReference type="EMBL" id="KAL2056114.1"/>
    </source>
</evidence>
<comment type="caution">
    <text evidence="1">The sequence shown here is derived from an EMBL/GenBank/DDBJ whole genome shotgun (WGS) entry which is preliminary data.</text>
</comment>
<dbReference type="Proteomes" id="UP001590951">
    <property type="component" value="Unassembled WGS sequence"/>
</dbReference>
<keyword evidence="2" id="KW-1185">Reference proteome</keyword>
<dbReference type="EMBL" id="JBHFEH010000009">
    <property type="protein sequence ID" value="KAL2056114.1"/>
    <property type="molecule type" value="Genomic_DNA"/>
</dbReference>
<organism evidence="1 2">
    <name type="scientific">Lepraria finkii</name>
    <dbReference type="NCBI Taxonomy" id="1340010"/>
    <lineage>
        <taxon>Eukaryota</taxon>
        <taxon>Fungi</taxon>
        <taxon>Dikarya</taxon>
        <taxon>Ascomycota</taxon>
        <taxon>Pezizomycotina</taxon>
        <taxon>Lecanoromycetes</taxon>
        <taxon>OSLEUM clade</taxon>
        <taxon>Lecanoromycetidae</taxon>
        <taxon>Lecanorales</taxon>
        <taxon>Lecanorineae</taxon>
        <taxon>Stereocaulaceae</taxon>
        <taxon>Lepraria</taxon>
    </lineage>
</organism>
<gene>
    <name evidence="1" type="ORF">ABVK25_003757</name>
</gene>
<name>A0ABR4BE31_9LECA</name>
<evidence type="ECO:0000313" key="2">
    <source>
        <dbReference type="Proteomes" id="UP001590951"/>
    </source>
</evidence>
<proteinExistence type="predicted"/>
<protein>
    <submittedName>
        <fullName evidence="1">Uncharacterized protein</fullName>
    </submittedName>
</protein>
<sequence>MNIPVAVPAVPTVSVPDMKGQVGGTGMPAGVASVVFGNGAKLGEEPNAAGKPLELGLYVLAVGPEYIRAD</sequence>